<evidence type="ECO:0000313" key="3">
    <source>
        <dbReference type="Proteomes" id="UP000321405"/>
    </source>
</evidence>
<evidence type="ECO:0008006" key="4">
    <source>
        <dbReference type="Google" id="ProtNLM"/>
    </source>
</evidence>
<evidence type="ECO:0000256" key="1">
    <source>
        <dbReference type="SAM" id="Phobius"/>
    </source>
</evidence>
<organism evidence="2 3">
    <name type="scientific">Swaminathania salitolerans</name>
    <dbReference type="NCBI Taxonomy" id="182838"/>
    <lineage>
        <taxon>Bacteria</taxon>
        <taxon>Pseudomonadati</taxon>
        <taxon>Pseudomonadota</taxon>
        <taxon>Alphaproteobacteria</taxon>
        <taxon>Acetobacterales</taxon>
        <taxon>Acetobacteraceae</taxon>
        <taxon>Swaminathania</taxon>
    </lineage>
</organism>
<dbReference type="OrthoDB" id="7268202at2"/>
<name>A0A511BPC7_9PROT</name>
<sequence length="213" mass="22791">MSASAESNASHDTRSSWRALIGEFGGLAVIWGGEMAGLEAYALPASIVLAGGDALNRYRKGAGFPPFWIAANGGAIGFGLASLLLRERMGAAPFGALCASSLAGLFLWGSFWRVPLVQHLAEQRQGRRLHRSAADITSDVPHLDGFFRVYTRIWAGFFAARAALLVDMARIPAHDPVGGVVLRISLVAMIAASFAGPSLFRLYRFCLRRKGTA</sequence>
<gene>
    <name evidence="2" type="ORF">SSA02_13540</name>
</gene>
<feature type="transmembrane region" description="Helical" evidence="1">
    <location>
        <begin position="67"/>
        <end position="85"/>
    </location>
</feature>
<feature type="transmembrane region" description="Helical" evidence="1">
    <location>
        <begin position="92"/>
        <end position="111"/>
    </location>
</feature>
<dbReference type="Proteomes" id="UP000321405">
    <property type="component" value="Unassembled WGS sequence"/>
</dbReference>
<dbReference type="EMBL" id="BJVC01000002">
    <property type="protein sequence ID" value="GEL02191.1"/>
    <property type="molecule type" value="Genomic_DNA"/>
</dbReference>
<comment type="caution">
    <text evidence="2">The sequence shown here is derived from an EMBL/GenBank/DDBJ whole genome shotgun (WGS) entry which is preliminary data.</text>
</comment>
<dbReference type="RefSeq" id="WP_147093253.1">
    <property type="nucleotide sequence ID" value="NZ_BJVC01000002.1"/>
</dbReference>
<keyword evidence="1" id="KW-1133">Transmembrane helix</keyword>
<keyword evidence="1" id="KW-0472">Membrane</keyword>
<keyword evidence="3" id="KW-1185">Reference proteome</keyword>
<dbReference type="AlphaFoldDB" id="A0A511BPC7"/>
<reference evidence="2 3" key="1">
    <citation type="submission" date="2019-07" db="EMBL/GenBank/DDBJ databases">
        <title>Whole genome shotgun sequence of Swaminathania salitolerans NBRC 104436.</title>
        <authorList>
            <person name="Hosoyama A."/>
            <person name="Uohara A."/>
            <person name="Ohji S."/>
            <person name="Ichikawa N."/>
        </authorList>
    </citation>
    <scope>NUCLEOTIDE SEQUENCE [LARGE SCALE GENOMIC DNA]</scope>
    <source>
        <strain evidence="2 3">NBRC 104436</strain>
    </source>
</reference>
<evidence type="ECO:0000313" key="2">
    <source>
        <dbReference type="EMBL" id="GEL02191.1"/>
    </source>
</evidence>
<accession>A0A511BPC7</accession>
<protein>
    <recommendedName>
        <fullName evidence="4">DUF3159 domain-containing protein</fullName>
    </recommendedName>
</protein>
<feature type="transmembrane region" description="Helical" evidence="1">
    <location>
        <begin position="180"/>
        <end position="200"/>
    </location>
</feature>
<keyword evidence="1" id="KW-0812">Transmembrane</keyword>
<proteinExistence type="predicted"/>